<feature type="region of interest" description="Disordered" evidence="1">
    <location>
        <begin position="91"/>
        <end position="156"/>
    </location>
</feature>
<sequence>MDMFNDTLKMPVETPDNPFIKQLVEEKKYVESYANKFDASMIHDVADDFGDKIDPESHKEHPEVVADDVMMIRKRRKMKWKELMDTVSLSTLTTSKDSHKRRRISNDAPPEGEKRVKRHKTSKSSMSARGSSSEQSAKDSTTYVSKQQKQQREWDA</sequence>
<comment type="caution">
    <text evidence="2">The sequence shown here is derived from an EMBL/GenBank/DDBJ whole genome shotgun (WGS) entry which is preliminary data.</text>
</comment>
<feature type="compositionally biased region" description="Low complexity" evidence="1">
    <location>
        <begin position="123"/>
        <end position="135"/>
    </location>
</feature>
<organism evidence="2">
    <name type="scientific">Tanacetum cinerariifolium</name>
    <name type="common">Dalmatian daisy</name>
    <name type="synonym">Chrysanthemum cinerariifolium</name>
    <dbReference type="NCBI Taxonomy" id="118510"/>
    <lineage>
        <taxon>Eukaryota</taxon>
        <taxon>Viridiplantae</taxon>
        <taxon>Streptophyta</taxon>
        <taxon>Embryophyta</taxon>
        <taxon>Tracheophyta</taxon>
        <taxon>Spermatophyta</taxon>
        <taxon>Magnoliopsida</taxon>
        <taxon>eudicotyledons</taxon>
        <taxon>Gunneridae</taxon>
        <taxon>Pentapetalae</taxon>
        <taxon>asterids</taxon>
        <taxon>campanulids</taxon>
        <taxon>Asterales</taxon>
        <taxon>Asteraceae</taxon>
        <taxon>Asteroideae</taxon>
        <taxon>Anthemideae</taxon>
        <taxon>Anthemidinae</taxon>
        <taxon>Tanacetum</taxon>
    </lineage>
</organism>
<proteinExistence type="predicted"/>
<accession>A0A6L2MBI9</accession>
<gene>
    <name evidence="2" type="ORF">Tci_041902</name>
</gene>
<dbReference type="EMBL" id="BKCJ010006023">
    <property type="protein sequence ID" value="GEU69924.1"/>
    <property type="molecule type" value="Genomic_DNA"/>
</dbReference>
<feature type="compositionally biased region" description="Polar residues" evidence="1">
    <location>
        <begin position="138"/>
        <end position="148"/>
    </location>
</feature>
<name>A0A6L2MBI9_TANCI</name>
<dbReference type="AlphaFoldDB" id="A0A6L2MBI9"/>
<evidence type="ECO:0000256" key="1">
    <source>
        <dbReference type="SAM" id="MobiDB-lite"/>
    </source>
</evidence>
<reference evidence="2" key="1">
    <citation type="journal article" date="2019" name="Sci. Rep.">
        <title>Draft genome of Tanacetum cinerariifolium, the natural source of mosquito coil.</title>
        <authorList>
            <person name="Yamashiro T."/>
            <person name="Shiraishi A."/>
            <person name="Satake H."/>
            <person name="Nakayama K."/>
        </authorList>
    </citation>
    <scope>NUCLEOTIDE SEQUENCE</scope>
</reference>
<protein>
    <submittedName>
        <fullName evidence="2">Uncharacterized protein</fullName>
    </submittedName>
</protein>
<evidence type="ECO:0000313" key="2">
    <source>
        <dbReference type="EMBL" id="GEU69924.1"/>
    </source>
</evidence>